<dbReference type="KEGG" id="mmau:NCTC10168_00684"/>
<name>A0A449B578_9BACT</name>
<reference evidence="2 3" key="1">
    <citation type="submission" date="2019-01" db="EMBL/GenBank/DDBJ databases">
        <authorList>
            <consortium name="Pathogen Informatics"/>
        </authorList>
    </citation>
    <scope>NUCLEOTIDE SEQUENCE [LARGE SCALE GENOMIC DNA]</scope>
    <source>
        <strain evidence="2 3">NCTC10168</strain>
    </source>
</reference>
<sequence length="132" mass="15160">MKRLSLATMILNIIFISFVLMYFVIIFPALLISSLPSNFYGGNNTEKEIENIYRLVLFSNSSIFLFWFVFVPLKLAVLILNFILMVKTRENETTLILFILSILISTILAIVASAILYNNFKKEELAKNAIQQ</sequence>
<keyword evidence="1" id="KW-1133">Transmembrane helix</keyword>
<dbReference type="RefSeq" id="WP_129647113.1">
    <property type="nucleotide sequence ID" value="NZ_LR215037.1"/>
</dbReference>
<protein>
    <submittedName>
        <fullName evidence="2">Uncharacterized protein</fullName>
    </submittedName>
</protein>
<feature type="transmembrane region" description="Helical" evidence="1">
    <location>
        <begin position="9"/>
        <end position="32"/>
    </location>
</feature>
<keyword evidence="1" id="KW-0472">Membrane</keyword>
<keyword evidence="1" id="KW-0812">Transmembrane</keyword>
<evidence type="ECO:0000313" key="3">
    <source>
        <dbReference type="Proteomes" id="UP000290243"/>
    </source>
</evidence>
<feature type="transmembrane region" description="Helical" evidence="1">
    <location>
        <begin position="63"/>
        <end position="83"/>
    </location>
</feature>
<organism evidence="2 3">
    <name type="scientific">Mycoplasmopsis maculosa</name>
    <dbReference type="NCBI Taxonomy" id="114885"/>
    <lineage>
        <taxon>Bacteria</taxon>
        <taxon>Bacillati</taxon>
        <taxon>Mycoplasmatota</taxon>
        <taxon>Mycoplasmoidales</taxon>
        <taxon>Metamycoplasmataceae</taxon>
        <taxon>Mycoplasmopsis</taxon>
    </lineage>
</organism>
<dbReference type="Proteomes" id="UP000290243">
    <property type="component" value="Chromosome"/>
</dbReference>
<evidence type="ECO:0000256" key="1">
    <source>
        <dbReference type="SAM" id="Phobius"/>
    </source>
</evidence>
<evidence type="ECO:0000313" key="2">
    <source>
        <dbReference type="EMBL" id="VEU75750.1"/>
    </source>
</evidence>
<proteinExistence type="predicted"/>
<gene>
    <name evidence="2" type="ORF">NCTC10168_00684</name>
</gene>
<dbReference type="AlphaFoldDB" id="A0A449B578"/>
<keyword evidence="3" id="KW-1185">Reference proteome</keyword>
<feature type="transmembrane region" description="Helical" evidence="1">
    <location>
        <begin position="95"/>
        <end position="117"/>
    </location>
</feature>
<accession>A0A449B578</accession>
<dbReference type="EMBL" id="LR215037">
    <property type="protein sequence ID" value="VEU75750.1"/>
    <property type="molecule type" value="Genomic_DNA"/>
</dbReference>